<dbReference type="EnsemblMetazoa" id="AAEL019902-RA">
    <property type="protein sequence ID" value="AAEL019902-PA"/>
    <property type="gene ID" value="AAEL019902"/>
</dbReference>
<protein>
    <recommendedName>
        <fullName evidence="2">CBM39 domain-containing protein</fullName>
    </recommendedName>
</protein>
<feature type="signal peptide" evidence="1">
    <location>
        <begin position="1"/>
        <end position="23"/>
    </location>
</feature>
<dbReference type="Pfam" id="PF15886">
    <property type="entry name" value="CBM39"/>
    <property type="match status" value="1"/>
</dbReference>
<organism evidence="3 4">
    <name type="scientific">Aedes aegypti</name>
    <name type="common">Yellowfever mosquito</name>
    <name type="synonym">Culex aegypti</name>
    <dbReference type="NCBI Taxonomy" id="7159"/>
    <lineage>
        <taxon>Eukaryota</taxon>
        <taxon>Metazoa</taxon>
        <taxon>Ecdysozoa</taxon>
        <taxon>Arthropoda</taxon>
        <taxon>Hexapoda</taxon>
        <taxon>Insecta</taxon>
        <taxon>Pterygota</taxon>
        <taxon>Neoptera</taxon>
        <taxon>Endopterygota</taxon>
        <taxon>Diptera</taxon>
        <taxon>Nematocera</taxon>
        <taxon>Culicoidea</taxon>
        <taxon>Culicidae</taxon>
        <taxon>Culicinae</taxon>
        <taxon>Aedini</taxon>
        <taxon>Aedes</taxon>
        <taxon>Stegomyia</taxon>
    </lineage>
</organism>
<evidence type="ECO:0000313" key="3">
    <source>
        <dbReference type="EnsemblMetazoa" id="AAEL019902-PA"/>
    </source>
</evidence>
<dbReference type="OrthoDB" id="4781at2759"/>
<dbReference type="Proteomes" id="UP000008820">
    <property type="component" value="Chromosome 2"/>
</dbReference>
<name>A0A903V976_AEDAE</name>
<keyword evidence="4" id="KW-1185">Reference proteome</keyword>
<sequence length="288" mass="33066">MKSIPSLLIVAGLVLLCASSLEARSKKRKGYWRNNVHENFEIYHPKGLTVWYPQVRGLVEFGVEVFLNQHASDFSECDVCLNTTNISYGKFIIHDDDAVIRAGDNLRYRFIFQMANGSVYTTQREFHVSANKILRRQEEYPSATTSSVTKEDQSKVGIYEMDIMLLESIIYALVQHCDNMTEMSKNLCLHYESPPNLSSKQLYEYTRNDLQNLFPNISWSTVLVNAFYHNDGIGFEVKTLIDKLRILKLSKNLYPGTISDMDHLDQSTLRGGTEDYNDIMFDDVIDAN</sequence>
<feature type="chain" id="PRO_5037068290" description="CBM39 domain-containing protein" evidence="1">
    <location>
        <begin position="24"/>
        <end position="288"/>
    </location>
</feature>
<gene>
    <name evidence="3" type="primary">110673976</name>
</gene>
<dbReference type="InterPro" id="IPR031756">
    <property type="entry name" value="BGBP_N"/>
</dbReference>
<proteinExistence type="predicted"/>
<feature type="domain" description="CBM39" evidence="2">
    <location>
        <begin position="33"/>
        <end position="134"/>
    </location>
</feature>
<evidence type="ECO:0000313" key="4">
    <source>
        <dbReference type="Proteomes" id="UP000008820"/>
    </source>
</evidence>
<dbReference type="PROSITE" id="PS51969">
    <property type="entry name" value="CBM39"/>
    <property type="match status" value="1"/>
</dbReference>
<reference evidence="3 4" key="1">
    <citation type="submission" date="2017-06" db="EMBL/GenBank/DDBJ databases">
        <title>Aedes aegypti genome working group (AGWG) sequencing and assembly.</title>
        <authorList>
            <consortium name="Aedes aegypti Genome Working Group (AGWG)"/>
            <person name="Matthews B.J."/>
        </authorList>
    </citation>
    <scope>NUCLEOTIDE SEQUENCE [LARGE SCALE GENOMIC DNA]</scope>
    <source>
        <strain evidence="3 4">LVP_AGWG</strain>
    </source>
</reference>
<dbReference type="Gene3D" id="2.60.40.2140">
    <property type="entry name" value="Beta-1,3-glucan-recognition protein, N-terminal domain"/>
    <property type="match status" value="1"/>
</dbReference>
<dbReference type="GO" id="GO:0030246">
    <property type="term" value="F:carbohydrate binding"/>
    <property type="evidence" value="ECO:0007669"/>
    <property type="project" value="InterPro"/>
</dbReference>
<dbReference type="AlphaFoldDB" id="A0A903V976"/>
<accession>A0A903V976</accession>
<reference evidence="3" key="2">
    <citation type="submission" date="2022-10" db="UniProtKB">
        <authorList>
            <consortium name="EnsemblMetazoa"/>
        </authorList>
    </citation>
    <scope>IDENTIFICATION</scope>
    <source>
        <strain evidence="3">LVP_AGWG</strain>
    </source>
</reference>
<dbReference type="InterPro" id="IPR043030">
    <property type="entry name" value="BGBP_N_sf"/>
</dbReference>
<keyword evidence="1" id="KW-0732">Signal</keyword>
<evidence type="ECO:0000256" key="1">
    <source>
        <dbReference type="SAM" id="SignalP"/>
    </source>
</evidence>
<dbReference type="KEGG" id="aag:110673976"/>
<evidence type="ECO:0000259" key="2">
    <source>
        <dbReference type="PROSITE" id="PS51969"/>
    </source>
</evidence>